<evidence type="ECO:0000256" key="1">
    <source>
        <dbReference type="SAM" id="MobiDB-lite"/>
    </source>
</evidence>
<dbReference type="PANTHER" id="PTHR37069">
    <property type="entry name" value="DDE_TNP_1_7 DOMAIN-CONTAINING PROTEIN"/>
    <property type="match status" value="1"/>
</dbReference>
<organism evidence="2 3">
    <name type="scientific">Phytophthora fragariaefolia</name>
    <dbReference type="NCBI Taxonomy" id="1490495"/>
    <lineage>
        <taxon>Eukaryota</taxon>
        <taxon>Sar</taxon>
        <taxon>Stramenopiles</taxon>
        <taxon>Oomycota</taxon>
        <taxon>Peronosporomycetes</taxon>
        <taxon>Peronosporales</taxon>
        <taxon>Peronosporaceae</taxon>
        <taxon>Phytophthora</taxon>
    </lineage>
</organism>
<comment type="caution">
    <text evidence="2">The sequence shown here is derived from an EMBL/GenBank/DDBJ whole genome shotgun (WGS) entry which is preliminary data.</text>
</comment>
<dbReference type="PROSITE" id="PS51257">
    <property type="entry name" value="PROKAR_LIPOPROTEIN"/>
    <property type="match status" value="1"/>
</dbReference>
<evidence type="ECO:0000313" key="2">
    <source>
        <dbReference type="EMBL" id="GMF41809.1"/>
    </source>
</evidence>
<dbReference type="EMBL" id="BSXT01001380">
    <property type="protein sequence ID" value="GMF41809.1"/>
    <property type="molecule type" value="Genomic_DNA"/>
</dbReference>
<accession>A0A9W6XLA8</accession>
<sequence length="307" mass="32571">MPTRQFRLVVDAELARAAQVVRDAYGPIIAATGGCAQPGSNTDHAQPSSPRTPPVLDGSERSLQHDARCSNVSTNHLMASSPALRLTSVLRATSPHAGNDSTGSMNDDAELDQLQTPDDPSAESAAEESEFEPGSDDGDIGVNALSSVLLADKDDNLKLIDDEGDAVKYGLMNSGDDAEKYDLEVGEDQDESTNAHASDDEEAAATDEAICAELHFAQSFLDSFGGEDQLLAGNLKSDVLCSMSAEGGEDVVEPDTHDYLMTPNESVSDTSSYPGLRHGYSGPTPDALRNAESPLTLFFFFMPVALW</sequence>
<evidence type="ECO:0000313" key="3">
    <source>
        <dbReference type="Proteomes" id="UP001165121"/>
    </source>
</evidence>
<feature type="region of interest" description="Disordered" evidence="1">
    <location>
        <begin position="36"/>
        <end position="63"/>
    </location>
</feature>
<name>A0A9W6XLA8_9STRA</name>
<feature type="compositionally biased region" description="Acidic residues" evidence="1">
    <location>
        <begin position="125"/>
        <end position="139"/>
    </location>
</feature>
<dbReference type="AlphaFoldDB" id="A0A9W6XLA8"/>
<feature type="region of interest" description="Disordered" evidence="1">
    <location>
        <begin position="93"/>
        <end position="140"/>
    </location>
</feature>
<dbReference type="Proteomes" id="UP001165121">
    <property type="component" value="Unassembled WGS sequence"/>
</dbReference>
<dbReference type="PANTHER" id="PTHR37069:SF2">
    <property type="entry name" value="PIGGYBAC TRANSPOSABLE ELEMENT-DERIVED PROTEIN DOMAIN-CONTAINING PROTEIN"/>
    <property type="match status" value="1"/>
</dbReference>
<feature type="compositionally biased region" description="Polar residues" evidence="1">
    <location>
        <begin position="38"/>
        <end position="49"/>
    </location>
</feature>
<keyword evidence="3" id="KW-1185">Reference proteome</keyword>
<protein>
    <submittedName>
        <fullName evidence="2">Unnamed protein product</fullName>
    </submittedName>
</protein>
<gene>
    <name evidence="2" type="ORF">Pfra01_001338700</name>
</gene>
<proteinExistence type="predicted"/>
<reference evidence="2" key="1">
    <citation type="submission" date="2023-04" db="EMBL/GenBank/DDBJ databases">
        <title>Phytophthora fragariaefolia NBRC 109709.</title>
        <authorList>
            <person name="Ichikawa N."/>
            <person name="Sato H."/>
            <person name="Tonouchi N."/>
        </authorList>
    </citation>
    <scope>NUCLEOTIDE SEQUENCE</scope>
    <source>
        <strain evidence="2">NBRC 109709</strain>
    </source>
</reference>